<dbReference type="EMBL" id="PTRA01000005">
    <property type="protein sequence ID" value="PQA54877.1"/>
    <property type="molecule type" value="Genomic_DNA"/>
</dbReference>
<feature type="domain" description="DUF1508" evidence="1">
    <location>
        <begin position="61"/>
        <end position="108"/>
    </location>
</feature>
<evidence type="ECO:0000313" key="3">
    <source>
        <dbReference type="Proteomes" id="UP000239590"/>
    </source>
</evidence>
<sequence>MAKFEIFRSNINSLYYFSLVTDLGQQILSSEGFLSPNGCLQAITAVKARASFRNAYQRIENNGYFRFDMLSDNLQVIASSSASYATLQGLETAIDTLKTEAPEAPVYEYTPQGYQILSTLPKGLAALLFIQAFSFLFSLT</sequence>
<dbReference type="OrthoDB" id="9802792at2"/>
<dbReference type="InterPro" id="IPR036913">
    <property type="entry name" value="YegP-like_sf"/>
</dbReference>
<proteinExistence type="predicted"/>
<evidence type="ECO:0000259" key="1">
    <source>
        <dbReference type="Pfam" id="PF07411"/>
    </source>
</evidence>
<protein>
    <recommendedName>
        <fullName evidence="1">DUF1508 domain-containing protein</fullName>
    </recommendedName>
</protein>
<keyword evidence="3" id="KW-1185">Reference proteome</keyword>
<feature type="domain" description="DUF1508" evidence="1">
    <location>
        <begin position="15"/>
        <end position="50"/>
    </location>
</feature>
<dbReference type="Pfam" id="PF07411">
    <property type="entry name" value="DUF1508"/>
    <property type="match status" value="2"/>
</dbReference>
<dbReference type="Gene3D" id="2.30.29.80">
    <property type="match status" value="1"/>
</dbReference>
<name>A0A2S7IGW4_9BACT</name>
<accession>A0A2S7IGW4</accession>
<reference evidence="3" key="1">
    <citation type="submission" date="2018-02" db="EMBL/GenBank/DDBJ databases">
        <title>Genome sequencing of Solimonas sp. HR-BB.</title>
        <authorList>
            <person name="Lee Y."/>
            <person name="Jeon C.O."/>
        </authorList>
    </citation>
    <scope>NUCLEOTIDE SEQUENCE [LARGE SCALE GENOMIC DNA]</scope>
    <source>
        <strain evidence="3">HR-U</strain>
    </source>
</reference>
<gene>
    <name evidence="2" type="ORF">C5O19_20175</name>
</gene>
<comment type="caution">
    <text evidence="2">The sequence shown here is derived from an EMBL/GenBank/DDBJ whole genome shotgun (WGS) entry which is preliminary data.</text>
</comment>
<evidence type="ECO:0000313" key="2">
    <source>
        <dbReference type="EMBL" id="PQA54877.1"/>
    </source>
</evidence>
<dbReference type="RefSeq" id="WP_104715205.1">
    <property type="nucleotide sequence ID" value="NZ_PTRA01000005.1"/>
</dbReference>
<organism evidence="2 3">
    <name type="scientific">Siphonobacter curvatus</name>
    <dbReference type="NCBI Taxonomy" id="2094562"/>
    <lineage>
        <taxon>Bacteria</taxon>
        <taxon>Pseudomonadati</taxon>
        <taxon>Bacteroidota</taxon>
        <taxon>Cytophagia</taxon>
        <taxon>Cytophagales</taxon>
        <taxon>Cytophagaceae</taxon>
        <taxon>Siphonobacter</taxon>
    </lineage>
</organism>
<dbReference type="SUPFAM" id="SSF160113">
    <property type="entry name" value="YegP-like"/>
    <property type="match status" value="2"/>
</dbReference>
<dbReference type="InterPro" id="IPR010879">
    <property type="entry name" value="DUF1508"/>
</dbReference>
<dbReference type="AlphaFoldDB" id="A0A2S7IGW4"/>
<dbReference type="Proteomes" id="UP000239590">
    <property type="component" value="Unassembled WGS sequence"/>
</dbReference>